<feature type="domain" description="Ketoreductase" evidence="3">
    <location>
        <begin position="10"/>
        <end position="189"/>
    </location>
</feature>
<dbReference type="GO" id="GO:0016491">
    <property type="term" value="F:oxidoreductase activity"/>
    <property type="evidence" value="ECO:0007669"/>
    <property type="project" value="UniProtKB-KW"/>
</dbReference>
<keyword evidence="2" id="KW-0560">Oxidoreductase</keyword>
<keyword evidence="5" id="KW-1185">Reference proteome</keyword>
<dbReference type="STRING" id="571913.VV02_11265"/>
<dbReference type="SUPFAM" id="SSF51735">
    <property type="entry name" value="NAD(P)-binding Rossmann-fold domains"/>
    <property type="match status" value="1"/>
</dbReference>
<sequence length="243" mass="24906">MTHAADLTGQRVLIVGGSRFIGAELARRAASLGAEVVIGARDLDRATEVADALPGGAGKVVRIDVLEESTIAAAAADIGEVDHVIVTAAAHHDVPVAELEHDKVVAAFEAKVIGPLMLAKHFAPRMRAGGSFVLFSGIVGWKPGPGSTVKGITNGAVAYAAAHLAANLSPLRVNAIAPGVVDSGTWDEKVGDKAAFLSRAGEHTLVGRYGEMADIADAAMWLLTAGYVTGEVIHIDGGGRRVA</sequence>
<gene>
    <name evidence="4" type="ORF">VV02_11265</name>
</gene>
<dbReference type="InterPro" id="IPR002347">
    <property type="entry name" value="SDR_fam"/>
</dbReference>
<name>A0A0K1JHW6_9MICO</name>
<dbReference type="AlphaFoldDB" id="A0A0K1JHW6"/>
<dbReference type="OrthoDB" id="9806974at2"/>
<organism evidence="4 5">
    <name type="scientific">Luteipulveratus mongoliensis</name>
    <dbReference type="NCBI Taxonomy" id="571913"/>
    <lineage>
        <taxon>Bacteria</taxon>
        <taxon>Bacillati</taxon>
        <taxon>Actinomycetota</taxon>
        <taxon>Actinomycetes</taxon>
        <taxon>Micrococcales</taxon>
        <taxon>Dermacoccaceae</taxon>
        <taxon>Luteipulveratus</taxon>
    </lineage>
</organism>
<dbReference type="PANTHER" id="PTHR43477">
    <property type="entry name" value="DIHYDROANTICAPSIN 7-DEHYDROGENASE"/>
    <property type="match status" value="1"/>
</dbReference>
<reference evidence="4 5" key="1">
    <citation type="submission" date="2015-03" db="EMBL/GenBank/DDBJ databases">
        <title>Luteipulveratus halotolerans sp. nov., a novel actinobacterium (Dermacoccaceae) from Sarawak, Malaysia.</title>
        <authorList>
            <person name="Juboi H."/>
            <person name="Basik A."/>
            <person name="Shamsul S.S."/>
            <person name="Arnold P."/>
            <person name="Schmitt E.K."/>
            <person name="Sanglier J.-J."/>
            <person name="Yeo T."/>
        </authorList>
    </citation>
    <scope>NUCLEOTIDE SEQUENCE [LARGE SCALE GENOMIC DNA]</scope>
    <source>
        <strain evidence="4 5">MN07-A0370</strain>
    </source>
</reference>
<dbReference type="Proteomes" id="UP000066480">
    <property type="component" value="Chromosome"/>
</dbReference>
<evidence type="ECO:0000313" key="4">
    <source>
        <dbReference type="EMBL" id="AKU16307.1"/>
    </source>
</evidence>
<dbReference type="CDD" id="cd05233">
    <property type="entry name" value="SDR_c"/>
    <property type="match status" value="1"/>
</dbReference>
<dbReference type="Pfam" id="PF13561">
    <property type="entry name" value="adh_short_C2"/>
    <property type="match status" value="1"/>
</dbReference>
<accession>A0A0K1JHW6</accession>
<dbReference type="RefSeq" id="WP_052591628.1">
    <property type="nucleotide sequence ID" value="NZ_CP011112.1"/>
</dbReference>
<dbReference type="PATRIC" id="fig|571913.6.peg.2297"/>
<evidence type="ECO:0000313" key="5">
    <source>
        <dbReference type="Proteomes" id="UP000066480"/>
    </source>
</evidence>
<dbReference type="SMART" id="SM00822">
    <property type="entry name" value="PKS_KR"/>
    <property type="match status" value="1"/>
</dbReference>
<dbReference type="EMBL" id="CP011112">
    <property type="protein sequence ID" value="AKU16307.1"/>
    <property type="molecule type" value="Genomic_DNA"/>
</dbReference>
<comment type="similarity">
    <text evidence="1">Belongs to the short-chain dehydrogenases/reductases (SDR) family.</text>
</comment>
<dbReference type="KEGG" id="lmoi:VV02_11265"/>
<dbReference type="InterPro" id="IPR036291">
    <property type="entry name" value="NAD(P)-bd_dom_sf"/>
</dbReference>
<dbReference type="Gene3D" id="3.40.50.720">
    <property type="entry name" value="NAD(P)-binding Rossmann-like Domain"/>
    <property type="match status" value="1"/>
</dbReference>
<evidence type="ECO:0000256" key="1">
    <source>
        <dbReference type="ARBA" id="ARBA00006484"/>
    </source>
</evidence>
<dbReference type="InterPro" id="IPR051122">
    <property type="entry name" value="SDR_DHRS6-like"/>
</dbReference>
<protein>
    <submittedName>
        <fullName evidence="4">Short-chain dehydrogenase</fullName>
    </submittedName>
</protein>
<proteinExistence type="inferred from homology"/>
<dbReference type="InterPro" id="IPR057326">
    <property type="entry name" value="KR_dom"/>
</dbReference>
<evidence type="ECO:0000259" key="3">
    <source>
        <dbReference type="SMART" id="SM00822"/>
    </source>
</evidence>
<evidence type="ECO:0000256" key="2">
    <source>
        <dbReference type="ARBA" id="ARBA00023002"/>
    </source>
</evidence>
<dbReference type="PRINTS" id="PR00081">
    <property type="entry name" value="GDHRDH"/>
</dbReference>
<dbReference type="PANTHER" id="PTHR43477:SF1">
    <property type="entry name" value="DIHYDROANTICAPSIN 7-DEHYDROGENASE"/>
    <property type="match status" value="1"/>
</dbReference>